<organism evidence="2 3">
    <name type="scientific">Batrachochytrium salamandrivorans</name>
    <dbReference type="NCBI Taxonomy" id="1357716"/>
    <lineage>
        <taxon>Eukaryota</taxon>
        <taxon>Fungi</taxon>
        <taxon>Fungi incertae sedis</taxon>
        <taxon>Chytridiomycota</taxon>
        <taxon>Chytridiomycota incertae sedis</taxon>
        <taxon>Chytridiomycetes</taxon>
        <taxon>Rhizophydiales</taxon>
        <taxon>Rhizophydiales incertae sedis</taxon>
        <taxon>Batrachochytrium</taxon>
    </lineage>
</organism>
<evidence type="ECO:0000313" key="3">
    <source>
        <dbReference type="Proteomes" id="UP001648503"/>
    </source>
</evidence>
<name>A0ABQ8EY13_9FUNG</name>
<comment type="caution">
    <text evidence="2">The sequence shown here is derived from an EMBL/GenBank/DDBJ whole genome shotgun (WGS) entry which is preliminary data.</text>
</comment>
<protein>
    <submittedName>
        <fullName evidence="2">Uncharacterized protein</fullName>
    </submittedName>
</protein>
<keyword evidence="3" id="KW-1185">Reference proteome</keyword>
<reference evidence="2 3" key="1">
    <citation type="submission" date="2021-02" db="EMBL/GenBank/DDBJ databases">
        <title>Variation within the Batrachochytrium salamandrivorans European outbreak.</title>
        <authorList>
            <person name="Kelly M."/>
            <person name="Pasmans F."/>
            <person name="Shea T.P."/>
            <person name="Munoz J.F."/>
            <person name="Carranza S."/>
            <person name="Cuomo C.A."/>
            <person name="Martel A."/>
        </authorList>
    </citation>
    <scope>NUCLEOTIDE SEQUENCE [LARGE SCALE GENOMIC DNA]</scope>
    <source>
        <strain evidence="2 3">AMFP18/2</strain>
    </source>
</reference>
<proteinExistence type="predicted"/>
<accession>A0ABQ8EY13</accession>
<dbReference type="Proteomes" id="UP001648503">
    <property type="component" value="Unassembled WGS sequence"/>
</dbReference>
<evidence type="ECO:0000256" key="1">
    <source>
        <dbReference type="SAM" id="MobiDB-lite"/>
    </source>
</evidence>
<sequence length="138" mass="14656">MRKSAATKAFQFLGRRCRQTSADAGTRPLGLWMQEARLFSTNSPQTYTGIGRTSERVTDFQPKFTPGLAGAGAGRGVHSGPSDTGLPASSLPSNSTSLQVQLQLQTALGIIDLASLLRTPIRGEAIRIMFGCSATEDI</sequence>
<gene>
    <name evidence="2" type="ORF">BASA50_010615</name>
</gene>
<feature type="region of interest" description="Disordered" evidence="1">
    <location>
        <begin position="62"/>
        <end position="92"/>
    </location>
</feature>
<evidence type="ECO:0000313" key="2">
    <source>
        <dbReference type="EMBL" id="KAH6588653.1"/>
    </source>
</evidence>
<dbReference type="EMBL" id="JAFCIX010000496">
    <property type="protein sequence ID" value="KAH6588653.1"/>
    <property type="molecule type" value="Genomic_DNA"/>
</dbReference>